<evidence type="ECO:0000313" key="2">
    <source>
        <dbReference type="EMBL" id="MBS5687234.1"/>
    </source>
</evidence>
<feature type="signal peptide" evidence="1">
    <location>
        <begin position="1"/>
        <end position="27"/>
    </location>
</feature>
<evidence type="ECO:0000256" key="1">
    <source>
        <dbReference type="SAM" id="SignalP"/>
    </source>
</evidence>
<reference evidence="2" key="1">
    <citation type="submission" date="2021-02" db="EMBL/GenBank/DDBJ databases">
        <title>Infant gut strain persistence is associated with maternal origin, phylogeny, and functional potential including surface adhesion and iron acquisition.</title>
        <authorList>
            <person name="Lou Y.C."/>
        </authorList>
    </citation>
    <scope>NUCLEOTIDE SEQUENCE</scope>
    <source>
        <strain evidence="2">L3_101_367G1_dasL3_101_367G1_metabat.metabat.26</strain>
    </source>
</reference>
<organism evidence="2 3">
    <name type="scientific">Faecalibacterium prausnitzii</name>
    <dbReference type="NCBI Taxonomy" id="853"/>
    <lineage>
        <taxon>Bacteria</taxon>
        <taxon>Bacillati</taxon>
        <taxon>Bacillota</taxon>
        <taxon>Clostridia</taxon>
        <taxon>Eubacteriales</taxon>
        <taxon>Oscillospiraceae</taxon>
        <taxon>Faecalibacterium</taxon>
    </lineage>
</organism>
<feature type="chain" id="PRO_5038409032" evidence="1">
    <location>
        <begin position="28"/>
        <end position="121"/>
    </location>
</feature>
<evidence type="ECO:0000313" key="3">
    <source>
        <dbReference type="Proteomes" id="UP000733372"/>
    </source>
</evidence>
<proteinExistence type="predicted"/>
<accession>A0A943FQ31</accession>
<dbReference type="PROSITE" id="PS51318">
    <property type="entry name" value="TAT"/>
    <property type="match status" value="1"/>
</dbReference>
<dbReference type="Proteomes" id="UP000733372">
    <property type="component" value="Unassembled WGS sequence"/>
</dbReference>
<dbReference type="AlphaFoldDB" id="A0A943FQ31"/>
<name>A0A943FQ31_9FIRM</name>
<dbReference type="InterPro" id="IPR006311">
    <property type="entry name" value="TAT_signal"/>
</dbReference>
<dbReference type="NCBIfam" id="TIGR01409">
    <property type="entry name" value="TAT_signal_seq"/>
    <property type="match status" value="1"/>
</dbReference>
<protein>
    <submittedName>
        <fullName evidence="2">Twin-arginine translocation signal domain-containing protein</fullName>
    </submittedName>
</protein>
<dbReference type="PROSITE" id="PS51257">
    <property type="entry name" value="PROKAR_LIPOPROTEIN"/>
    <property type="match status" value="1"/>
</dbReference>
<dbReference type="EMBL" id="JAGZAM010000005">
    <property type="protein sequence ID" value="MBS5687234.1"/>
    <property type="molecule type" value="Genomic_DNA"/>
</dbReference>
<gene>
    <name evidence="2" type="ORF">KHW66_03955</name>
</gene>
<dbReference type="InterPro" id="IPR019546">
    <property type="entry name" value="TAT_signal_bac_arc"/>
</dbReference>
<comment type="caution">
    <text evidence="2">The sequence shown here is derived from an EMBL/GenBank/DDBJ whole genome shotgun (WGS) entry which is preliminary data.</text>
</comment>
<keyword evidence="1" id="KW-0732">Signal</keyword>
<sequence>MTDITRRNFLKSAGVMALAVAAAGVLSGCDSRSKNPVMADVKVEYWRKNRYLGDQKVSNSNNDEYDETVSVVKSGKVKKEQLQNLGKVMVNTGYKLSDSTATEFDVDWTQEPPVAKVWMEL</sequence>